<feature type="transmembrane region" description="Helical" evidence="5">
    <location>
        <begin position="115"/>
        <end position="140"/>
    </location>
</feature>
<evidence type="ECO:0000256" key="5">
    <source>
        <dbReference type="SAM" id="Phobius"/>
    </source>
</evidence>
<evidence type="ECO:0000313" key="9">
    <source>
        <dbReference type="Proteomes" id="UP000663824"/>
    </source>
</evidence>
<gene>
    <name evidence="8" type="ORF">MBJ925_LOCUS25062</name>
</gene>
<keyword evidence="4 5" id="KW-0472">Membrane</keyword>
<protein>
    <recommendedName>
        <fullName evidence="10">G-protein coupled receptors family 1 profile domain-containing protein</fullName>
    </recommendedName>
</protein>
<comment type="subcellular location">
    <subcellularLocation>
        <location evidence="1">Membrane</location>
    </subcellularLocation>
</comment>
<dbReference type="EMBL" id="CAJNRE010013100">
    <property type="protein sequence ID" value="CAF2116440.1"/>
    <property type="molecule type" value="Genomic_DNA"/>
</dbReference>
<dbReference type="InterPro" id="IPR058912">
    <property type="entry name" value="HTH_animal"/>
</dbReference>
<feature type="transmembrane region" description="Helical" evidence="5">
    <location>
        <begin position="208"/>
        <end position="231"/>
    </location>
</feature>
<evidence type="ECO:0000256" key="4">
    <source>
        <dbReference type="ARBA" id="ARBA00023136"/>
    </source>
</evidence>
<proteinExistence type="predicted"/>
<sequence length="616" mass="71906">MTAFTFAHAVYDCITAIYGFRQDWAREQPLCAFTGYVLVISAAGTHHAHLVEALSRLFFTVFFKRKFLQTYRVHWCLIIGNWLFTILAPILPFFYEYGYSYEEESRLCYPTTKQFTTSMYLIVVGYVTPLSLTLVIYFIILHTARMSLRRTMNRDENNGTRLMPHAKREMKLARNLLIAQGLFIYGGTPYLILVIWQKVAPQAPPPESLYLIAADFISLSITLLIIVHLVMNKEMKDALINYLKKYQQRIYPKIAPIFLSVARETTFINSIDVIRKLEKDVEDGHFRPTTKFVTMDVTDLYTMIPRQGTLEALVGFCMKHSKNNRIGTLYIDHIMKIARLILDTNYFAYYDKYYKQIRGGAMGSAFTQVLANIYMYEWEQDLIKYQKSKNEIYGRYIDDIFMTTNEPEHKICQILDKENNKNVNIKINYQIGISVDFLDVTIQNVNNRLRTVLYHKLAAEPYILPFTSEHPRHILRNIPCTAILRAAKICSDVNDFNVEQHNIMISLLLNGYPPKCIDKCFQHFFKLNAATSVLTDLNERTYQHLHQKLLRQPIRREKQLNVRLIDLIEAPTVLQSKIWDKSIMYSRYPYNFTVLAVYPNNFKIGGNKILLNITTN</sequence>
<feature type="transmembrane region" description="Helical" evidence="5">
    <location>
        <begin position="176"/>
        <end position="196"/>
    </location>
</feature>
<comment type="caution">
    <text evidence="8">The sequence shown here is derived from an EMBL/GenBank/DDBJ whole genome shotgun (WGS) entry which is preliminary data.</text>
</comment>
<dbReference type="Gene3D" id="1.20.1070.10">
    <property type="entry name" value="Rhodopsin 7-helix transmembrane proteins"/>
    <property type="match status" value="1"/>
</dbReference>
<feature type="domain" description="Reverse transcriptase" evidence="7">
    <location>
        <begin position="193"/>
        <end position="453"/>
    </location>
</feature>
<dbReference type="SUPFAM" id="SSF81321">
    <property type="entry name" value="Family A G protein-coupled receptor-like"/>
    <property type="match status" value="1"/>
</dbReference>
<keyword evidence="3 5" id="KW-1133">Transmembrane helix</keyword>
<accession>A0A816UZG1</accession>
<feature type="transmembrane region" description="Helical" evidence="5">
    <location>
        <begin position="73"/>
        <end position="95"/>
    </location>
</feature>
<evidence type="ECO:0000259" key="6">
    <source>
        <dbReference type="PROSITE" id="PS50262"/>
    </source>
</evidence>
<dbReference type="PROSITE" id="PS50262">
    <property type="entry name" value="G_PROTEIN_RECEP_F1_2"/>
    <property type="match status" value="1"/>
</dbReference>
<evidence type="ECO:0000256" key="1">
    <source>
        <dbReference type="ARBA" id="ARBA00004370"/>
    </source>
</evidence>
<evidence type="ECO:0000313" key="8">
    <source>
        <dbReference type="EMBL" id="CAF2116440.1"/>
    </source>
</evidence>
<organism evidence="8 9">
    <name type="scientific">Rotaria magnacalcarata</name>
    <dbReference type="NCBI Taxonomy" id="392030"/>
    <lineage>
        <taxon>Eukaryota</taxon>
        <taxon>Metazoa</taxon>
        <taxon>Spiralia</taxon>
        <taxon>Gnathifera</taxon>
        <taxon>Rotifera</taxon>
        <taxon>Eurotatoria</taxon>
        <taxon>Bdelloidea</taxon>
        <taxon>Philodinida</taxon>
        <taxon>Philodinidae</taxon>
        <taxon>Rotaria</taxon>
    </lineage>
</organism>
<dbReference type="PANTHER" id="PTHR21301:SF10">
    <property type="entry name" value="REVERSE TRANSCRIPTASE DOMAIN-CONTAINING PROTEIN"/>
    <property type="match status" value="1"/>
</dbReference>
<dbReference type="GO" id="GO:0004930">
    <property type="term" value="F:G protein-coupled receptor activity"/>
    <property type="evidence" value="ECO:0007669"/>
    <property type="project" value="InterPro"/>
</dbReference>
<feature type="domain" description="G-protein coupled receptors family 1 profile" evidence="6">
    <location>
        <begin position="1"/>
        <end position="236"/>
    </location>
</feature>
<dbReference type="InterPro" id="IPR017452">
    <property type="entry name" value="GPCR_Rhodpsn_7TM"/>
</dbReference>
<dbReference type="InterPro" id="IPR000276">
    <property type="entry name" value="GPCR_Rhodpsn"/>
</dbReference>
<dbReference type="Pfam" id="PF26215">
    <property type="entry name" value="HTH_animal"/>
    <property type="match status" value="1"/>
</dbReference>
<dbReference type="CDD" id="cd00637">
    <property type="entry name" value="7tm_classA_rhodopsin-like"/>
    <property type="match status" value="1"/>
</dbReference>
<dbReference type="Pfam" id="PF00001">
    <property type="entry name" value="7tm_1"/>
    <property type="match status" value="1"/>
</dbReference>
<evidence type="ECO:0008006" key="10">
    <source>
        <dbReference type="Google" id="ProtNLM"/>
    </source>
</evidence>
<dbReference type="PANTHER" id="PTHR21301">
    <property type="entry name" value="REVERSE TRANSCRIPTASE"/>
    <property type="match status" value="1"/>
</dbReference>
<name>A0A816UZG1_9BILA</name>
<dbReference type="Proteomes" id="UP000663824">
    <property type="component" value="Unassembled WGS sequence"/>
</dbReference>
<keyword evidence="2 5" id="KW-0812">Transmembrane</keyword>
<dbReference type="InterPro" id="IPR000477">
    <property type="entry name" value="RT_dom"/>
</dbReference>
<dbReference type="PROSITE" id="PS50878">
    <property type="entry name" value="RT_POL"/>
    <property type="match status" value="1"/>
</dbReference>
<dbReference type="GO" id="GO:0016020">
    <property type="term" value="C:membrane"/>
    <property type="evidence" value="ECO:0007669"/>
    <property type="project" value="UniProtKB-SubCell"/>
</dbReference>
<evidence type="ECO:0000256" key="2">
    <source>
        <dbReference type="ARBA" id="ARBA00022692"/>
    </source>
</evidence>
<evidence type="ECO:0000259" key="7">
    <source>
        <dbReference type="PROSITE" id="PS50878"/>
    </source>
</evidence>
<evidence type="ECO:0000256" key="3">
    <source>
        <dbReference type="ARBA" id="ARBA00022989"/>
    </source>
</evidence>
<reference evidence="8" key="1">
    <citation type="submission" date="2021-02" db="EMBL/GenBank/DDBJ databases">
        <authorList>
            <person name="Nowell W R."/>
        </authorList>
    </citation>
    <scope>NUCLEOTIDE SEQUENCE</scope>
</reference>
<dbReference type="AlphaFoldDB" id="A0A816UZG1"/>